<evidence type="ECO:0000313" key="3">
    <source>
        <dbReference type="Proteomes" id="UP000216188"/>
    </source>
</evidence>
<name>A0A256GQQ1_9HYPH</name>
<proteinExistence type="predicted"/>
<dbReference type="Proteomes" id="UP000216188">
    <property type="component" value="Unassembled WGS sequence"/>
</dbReference>
<keyword evidence="1" id="KW-0812">Transmembrane</keyword>
<evidence type="ECO:0000256" key="1">
    <source>
        <dbReference type="SAM" id="Phobius"/>
    </source>
</evidence>
<evidence type="ECO:0000313" key="2">
    <source>
        <dbReference type="EMBL" id="OYR29116.1"/>
    </source>
</evidence>
<comment type="caution">
    <text evidence="2">The sequence shown here is derived from an EMBL/GenBank/DDBJ whole genome shotgun (WGS) entry which is preliminary data.</text>
</comment>
<sequence length="41" mass="4328">MGLRRARGYSRKMKKAGKLPGLFYAVISAGTSAVTTTAITP</sequence>
<keyword evidence="3" id="KW-1185">Reference proteome</keyword>
<dbReference type="EMBL" id="NNRM01000011">
    <property type="protein sequence ID" value="OYR29116.1"/>
    <property type="molecule type" value="Genomic_DNA"/>
</dbReference>
<gene>
    <name evidence="2" type="ORF">CEV34_0797</name>
</gene>
<keyword evidence="1" id="KW-1133">Transmembrane helix</keyword>
<keyword evidence="1" id="KW-0472">Membrane</keyword>
<protein>
    <submittedName>
        <fullName evidence="2">Uncharacterized protein</fullName>
    </submittedName>
</protein>
<organism evidence="2 3">
    <name type="scientific">Brucella pseudogrignonensis</name>
    <dbReference type="NCBI Taxonomy" id="419475"/>
    <lineage>
        <taxon>Bacteria</taxon>
        <taxon>Pseudomonadati</taxon>
        <taxon>Pseudomonadota</taxon>
        <taxon>Alphaproteobacteria</taxon>
        <taxon>Hyphomicrobiales</taxon>
        <taxon>Brucellaceae</taxon>
        <taxon>Brucella/Ochrobactrum group</taxon>
        <taxon>Brucella</taxon>
    </lineage>
</organism>
<accession>A0A256GQQ1</accession>
<feature type="transmembrane region" description="Helical" evidence="1">
    <location>
        <begin position="21"/>
        <end position="39"/>
    </location>
</feature>
<reference evidence="2 3" key="1">
    <citation type="submission" date="2017-07" db="EMBL/GenBank/DDBJ databases">
        <title>Phylogenetic study on the rhizospheric bacterium Ochrobactrum sp. A44.</title>
        <authorList>
            <person name="Krzyzanowska D.M."/>
            <person name="Ossowicki A."/>
            <person name="Rajewska M."/>
            <person name="Maciag T."/>
            <person name="Kaczynski Z."/>
            <person name="Czerwicka M."/>
            <person name="Jafra S."/>
        </authorList>
    </citation>
    <scope>NUCLEOTIDE SEQUENCE [LARGE SCALE GENOMIC DNA]</scope>
    <source>
        <strain evidence="2 3">CCUG 30717</strain>
    </source>
</reference>
<dbReference type="AlphaFoldDB" id="A0A256GQQ1"/>